<comment type="caution">
    <text evidence="1">The sequence shown here is derived from an EMBL/GenBank/DDBJ whole genome shotgun (WGS) entry which is preliminary data.</text>
</comment>
<organism evidence="1 2">
    <name type="scientific">Salix dunnii</name>
    <dbReference type="NCBI Taxonomy" id="1413687"/>
    <lineage>
        <taxon>Eukaryota</taxon>
        <taxon>Viridiplantae</taxon>
        <taxon>Streptophyta</taxon>
        <taxon>Embryophyta</taxon>
        <taxon>Tracheophyta</taxon>
        <taxon>Spermatophyta</taxon>
        <taxon>Magnoliopsida</taxon>
        <taxon>eudicotyledons</taxon>
        <taxon>Gunneridae</taxon>
        <taxon>Pentapetalae</taxon>
        <taxon>rosids</taxon>
        <taxon>fabids</taxon>
        <taxon>Malpighiales</taxon>
        <taxon>Salicaceae</taxon>
        <taxon>Saliceae</taxon>
        <taxon>Salix</taxon>
    </lineage>
</organism>
<evidence type="ECO:0000313" key="1">
    <source>
        <dbReference type="EMBL" id="KAF9680176.1"/>
    </source>
</evidence>
<evidence type="ECO:0000313" key="2">
    <source>
        <dbReference type="Proteomes" id="UP000657918"/>
    </source>
</evidence>
<protein>
    <submittedName>
        <fullName evidence="1">Uncharacterized protein</fullName>
    </submittedName>
</protein>
<name>A0A835K6C9_9ROSI</name>
<dbReference type="AlphaFoldDB" id="A0A835K6C9"/>
<dbReference type="Proteomes" id="UP000657918">
    <property type="component" value="Unassembled WGS sequence"/>
</dbReference>
<reference evidence="1 2" key="1">
    <citation type="submission" date="2020-10" db="EMBL/GenBank/DDBJ databases">
        <title>Plant Genome Project.</title>
        <authorList>
            <person name="Zhang R.-G."/>
        </authorList>
    </citation>
    <scope>NUCLEOTIDE SEQUENCE [LARGE SCALE GENOMIC DNA]</scope>
    <source>
        <strain evidence="1">FAFU-HL-1</strain>
        <tissue evidence="1">Leaf</tissue>
    </source>
</reference>
<keyword evidence="2" id="KW-1185">Reference proteome</keyword>
<gene>
    <name evidence="1" type="ORF">SADUNF_Sadunf06G0094000</name>
</gene>
<sequence length="118" mass="13658">MKATEFYDAMNREFLPVFRLVDPQGMMRSMEHDMGRAIIIIFGLNTKSKKGPCKISYHNVNIFALIKHGNTYAFYRMLLKENSQLKKKTLENLHSYGIDNMVILAEWIANSVRQENGA</sequence>
<dbReference type="EMBL" id="JADGMS010000006">
    <property type="protein sequence ID" value="KAF9680176.1"/>
    <property type="molecule type" value="Genomic_DNA"/>
</dbReference>
<dbReference type="OrthoDB" id="1055148at2759"/>
<accession>A0A835K6C9</accession>
<proteinExistence type="predicted"/>